<sequence length="113" mass="12661">MSVFHLIFGTTWGILFQLCILSLCIIAGVMLYHALCNNDHGNENYVIENNTVKIDEVPVYADKPAFCTSNQAENYGQNVLLVFPQSTNQLYSVYSPDESQGQHQTDISEQVTV</sequence>
<evidence type="ECO:0000313" key="2">
    <source>
        <dbReference type="EMBL" id="EAX94124.1"/>
    </source>
</evidence>
<reference evidence="2" key="2">
    <citation type="journal article" date="2007" name="Science">
        <title>Draft genome sequence of the sexually transmitted pathogen Trichomonas vaginalis.</title>
        <authorList>
            <person name="Carlton J.M."/>
            <person name="Hirt R.P."/>
            <person name="Silva J.C."/>
            <person name="Delcher A.L."/>
            <person name="Schatz M."/>
            <person name="Zhao Q."/>
            <person name="Wortman J.R."/>
            <person name="Bidwell S.L."/>
            <person name="Alsmark U.C.M."/>
            <person name="Besteiro S."/>
            <person name="Sicheritz-Ponten T."/>
            <person name="Noel C.J."/>
            <person name="Dacks J.B."/>
            <person name="Foster P.G."/>
            <person name="Simillion C."/>
            <person name="Van de Peer Y."/>
            <person name="Miranda-Saavedra D."/>
            <person name="Barton G.J."/>
            <person name="Westrop G.D."/>
            <person name="Mueller S."/>
            <person name="Dessi D."/>
            <person name="Fiori P.L."/>
            <person name="Ren Q."/>
            <person name="Paulsen I."/>
            <person name="Zhang H."/>
            <person name="Bastida-Corcuera F.D."/>
            <person name="Simoes-Barbosa A."/>
            <person name="Brown M.T."/>
            <person name="Hayes R.D."/>
            <person name="Mukherjee M."/>
            <person name="Okumura C.Y."/>
            <person name="Schneider R."/>
            <person name="Smith A.J."/>
            <person name="Vanacova S."/>
            <person name="Villalvazo M."/>
            <person name="Haas B.J."/>
            <person name="Pertea M."/>
            <person name="Feldblyum T.V."/>
            <person name="Utterback T.R."/>
            <person name="Shu C.L."/>
            <person name="Osoegawa K."/>
            <person name="de Jong P.J."/>
            <person name="Hrdy I."/>
            <person name="Horvathova L."/>
            <person name="Zubacova Z."/>
            <person name="Dolezal P."/>
            <person name="Malik S.B."/>
            <person name="Logsdon J.M. Jr."/>
            <person name="Henze K."/>
            <person name="Gupta A."/>
            <person name="Wang C.C."/>
            <person name="Dunne R.L."/>
            <person name="Upcroft J.A."/>
            <person name="Upcroft P."/>
            <person name="White O."/>
            <person name="Salzberg S.L."/>
            <person name="Tang P."/>
            <person name="Chiu C.-H."/>
            <person name="Lee Y.-S."/>
            <person name="Embley T.M."/>
            <person name="Coombs G.H."/>
            <person name="Mottram J.C."/>
            <person name="Tachezy J."/>
            <person name="Fraser-Liggett C.M."/>
            <person name="Johnson P.J."/>
        </authorList>
    </citation>
    <scope>NUCLEOTIDE SEQUENCE [LARGE SCALE GENOMIC DNA]</scope>
    <source>
        <strain evidence="2">G3</strain>
    </source>
</reference>
<dbReference type="RefSeq" id="XP_001307054.1">
    <property type="nucleotide sequence ID" value="XM_001307053.1"/>
</dbReference>
<dbReference type="SMR" id="A2FLV5"/>
<dbReference type="VEuPathDB" id="TrichDB:TVAG_233750"/>
<gene>
    <name evidence="2" type="ORF">TVAG_233750</name>
</gene>
<proteinExistence type="predicted"/>
<keyword evidence="1" id="KW-0472">Membrane</keyword>
<dbReference type="Proteomes" id="UP000001542">
    <property type="component" value="Unassembled WGS sequence"/>
</dbReference>
<name>A2FLV5_TRIV3</name>
<reference evidence="2" key="1">
    <citation type="submission" date="2006-10" db="EMBL/GenBank/DDBJ databases">
        <authorList>
            <person name="Amadeo P."/>
            <person name="Zhao Q."/>
            <person name="Wortman J."/>
            <person name="Fraser-Liggett C."/>
            <person name="Carlton J."/>
        </authorList>
    </citation>
    <scope>NUCLEOTIDE SEQUENCE</scope>
    <source>
        <strain evidence="2">G3</strain>
    </source>
</reference>
<dbReference type="EMBL" id="DS113875">
    <property type="protein sequence ID" value="EAX94124.1"/>
    <property type="molecule type" value="Genomic_DNA"/>
</dbReference>
<organism evidence="2 3">
    <name type="scientific">Trichomonas vaginalis (strain ATCC PRA-98 / G3)</name>
    <dbReference type="NCBI Taxonomy" id="412133"/>
    <lineage>
        <taxon>Eukaryota</taxon>
        <taxon>Metamonada</taxon>
        <taxon>Parabasalia</taxon>
        <taxon>Trichomonadida</taxon>
        <taxon>Trichomonadidae</taxon>
        <taxon>Trichomonas</taxon>
    </lineage>
</organism>
<protein>
    <submittedName>
        <fullName evidence="2">Uncharacterized protein</fullName>
    </submittedName>
</protein>
<dbReference type="KEGG" id="tva:4751851"/>
<evidence type="ECO:0000313" key="3">
    <source>
        <dbReference type="Proteomes" id="UP000001542"/>
    </source>
</evidence>
<keyword evidence="1" id="KW-1133">Transmembrane helix</keyword>
<keyword evidence="1" id="KW-0812">Transmembrane</keyword>
<dbReference type="VEuPathDB" id="TrichDB:TVAGG3_0753260"/>
<dbReference type="AlphaFoldDB" id="A2FLV5"/>
<accession>A2FLV5</accession>
<keyword evidence="3" id="KW-1185">Reference proteome</keyword>
<evidence type="ECO:0000256" key="1">
    <source>
        <dbReference type="SAM" id="Phobius"/>
    </source>
</evidence>
<feature type="transmembrane region" description="Helical" evidence="1">
    <location>
        <begin position="12"/>
        <end position="35"/>
    </location>
</feature>
<dbReference type="InParanoid" id="A2FLV5"/>